<evidence type="ECO:0000313" key="2">
    <source>
        <dbReference type="Proteomes" id="UP000198785"/>
    </source>
</evidence>
<dbReference type="AlphaFoldDB" id="A0A1I6PHF2"/>
<proteinExistence type="predicted"/>
<dbReference type="EMBL" id="FOZZ01000001">
    <property type="protein sequence ID" value="SFS39610.1"/>
    <property type="molecule type" value="Genomic_DNA"/>
</dbReference>
<gene>
    <name evidence="1" type="ORF">SAMN05660206_101470</name>
</gene>
<protein>
    <submittedName>
        <fullName evidence="1">Uncharacterized protein</fullName>
    </submittedName>
</protein>
<keyword evidence="2" id="KW-1185">Reference proteome</keyword>
<organism evidence="1 2">
    <name type="scientific">Sphingobacterium wenxiniae</name>
    <dbReference type="NCBI Taxonomy" id="683125"/>
    <lineage>
        <taxon>Bacteria</taxon>
        <taxon>Pseudomonadati</taxon>
        <taxon>Bacteroidota</taxon>
        <taxon>Sphingobacteriia</taxon>
        <taxon>Sphingobacteriales</taxon>
        <taxon>Sphingobacteriaceae</taxon>
        <taxon>Sphingobacterium</taxon>
    </lineage>
</organism>
<accession>A0A1I6PHF2</accession>
<reference evidence="1 2" key="1">
    <citation type="submission" date="2016-10" db="EMBL/GenBank/DDBJ databases">
        <authorList>
            <person name="de Groot N.N."/>
        </authorList>
    </citation>
    <scope>NUCLEOTIDE SEQUENCE [LARGE SCALE GENOMIC DNA]</scope>
    <source>
        <strain evidence="1 2">DSM 22789</strain>
    </source>
</reference>
<dbReference type="Proteomes" id="UP000198785">
    <property type="component" value="Unassembled WGS sequence"/>
</dbReference>
<sequence>MEVVCPDLGRSSFLKESQIMESSLKEIAELLRTISNVLQEIKVDLDQKQKPLAERRLWTKQEVMEKVKMTEPTYNRNLKKEILNPMRLSGSDLYFEEDLVKALEESRRKGRI</sequence>
<evidence type="ECO:0000313" key="1">
    <source>
        <dbReference type="EMBL" id="SFS39610.1"/>
    </source>
</evidence>
<name>A0A1I6PHF2_9SPHI</name>